<name>A0ABW3D2W4_9FLAO</name>
<gene>
    <name evidence="2" type="ORF">ACFQ1M_16420</name>
</gene>
<protein>
    <recommendedName>
        <fullName evidence="4">DUF998 domain-containing protein</fullName>
    </recommendedName>
</protein>
<feature type="transmembrane region" description="Helical" evidence="1">
    <location>
        <begin position="115"/>
        <end position="136"/>
    </location>
</feature>
<keyword evidence="1" id="KW-1133">Transmembrane helix</keyword>
<reference evidence="3" key="1">
    <citation type="journal article" date="2019" name="Int. J. Syst. Evol. Microbiol.">
        <title>The Global Catalogue of Microorganisms (GCM) 10K type strain sequencing project: providing services to taxonomists for standard genome sequencing and annotation.</title>
        <authorList>
            <consortium name="The Broad Institute Genomics Platform"/>
            <consortium name="The Broad Institute Genome Sequencing Center for Infectious Disease"/>
            <person name="Wu L."/>
            <person name="Ma J."/>
        </authorList>
    </citation>
    <scope>NUCLEOTIDE SEQUENCE [LARGE SCALE GENOMIC DNA]</scope>
    <source>
        <strain evidence="3">CCUG 62952</strain>
    </source>
</reference>
<evidence type="ECO:0008006" key="4">
    <source>
        <dbReference type="Google" id="ProtNLM"/>
    </source>
</evidence>
<feature type="transmembrane region" description="Helical" evidence="1">
    <location>
        <begin position="172"/>
        <end position="193"/>
    </location>
</feature>
<keyword evidence="3" id="KW-1185">Reference proteome</keyword>
<keyword evidence="1" id="KW-0812">Transmembrane</keyword>
<proteinExistence type="predicted"/>
<feature type="transmembrane region" description="Helical" evidence="1">
    <location>
        <begin position="143"/>
        <end position="160"/>
    </location>
</feature>
<sequence>MLLPIFGMVIFVLLYFFAAMLYPGGSDAFPNKPGFSFIHNYLCDLLDVQAINGELNTSRALAIVALGILCTSLILLWFYLPVIFTTKSVNQKITLVTGVASLGMTVFLSSVNHDLILRIAGSFGVITLLSVLIELFKIRFFKLFGWGVFCLFIFLGNYYVYETGSLIRALPLIQKVTFLSFIGWFVVLNLVVYRKYRARLQDRRIRWH</sequence>
<evidence type="ECO:0000313" key="2">
    <source>
        <dbReference type="EMBL" id="MFD0863802.1"/>
    </source>
</evidence>
<keyword evidence="1" id="KW-0472">Membrane</keyword>
<evidence type="ECO:0000313" key="3">
    <source>
        <dbReference type="Proteomes" id="UP001596978"/>
    </source>
</evidence>
<accession>A0ABW3D2W4</accession>
<dbReference type="EMBL" id="JBHTJH010000017">
    <property type="protein sequence ID" value="MFD0863802.1"/>
    <property type="molecule type" value="Genomic_DNA"/>
</dbReference>
<dbReference type="Proteomes" id="UP001596978">
    <property type="component" value="Unassembled WGS sequence"/>
</dbReference>
<feature type="transmembrane region" description="Helical" evidence="1">
    <location>
        <begin position="60"/>
        <end position="80"/>
    </location>
</feature>
<dbReference type="RefSeq" id="WP_386410220.1">
    <property type="nucleotide sequence ID" value="NZ_JBHTJH010000017.1"/>
</dbReference>
<organism evidence="2 3">
    <name type="scientific">Sungkyunkwania multivorans</name>
    <dbReference type="NCBI Taxonomy" id="1173618"/>
    <lineage>
        <taxon>Bacteria</taxon>
        <taxon>Pseudomonadati</taxon>
        <taxon>Bacteroidota</taxon>
        <taxon>Flavobacteriia</taxon>
        <taxon>Flavobacteriales</taxon>
        <taxon>Flavobacteriaceae</taxon>
        <taxon>Sungkyunkwania</taxon>
    </lineage>
</organism>
<comment type="caution">
    <text evidence="2">The sequence shown here is derived from an EMBL/GenBank/DDBJ whole genome shotgun (WGS) entry which is preliminary data.</text>
</comment>
<feature type="transmembrane region" description="Helical" evidence="1">
    <location>
        <begin position="92"/>
        <end position="109"/>
    </location>
</feature>
<evidence type="ECO:0000256" key="1">
    <source>
        <dbReference type="SAM" id="Phobius"/>
    </source>
</evidence>